<comment type="pathway">
    <text evidence="2">Lipid metabolism; fatty acid beta-oxidation.</text>
</comment>
<dbReference type="KEGG" id="cdiv:CPM_0172"/>
<dbReference type="GeneID" id="41587510"/>
<dbReference type="FunFam" id="3.40.50.720:FF:000009">
    <property type="entry name" value="Fatty oxidation complex, alpha subunit"/>
    <property type="match status" value="1"/>
</dbReference>
<keyword evidence="18" id="KW-1185">Reference proteome</keyword>
<feature type="domain" description="3-hydroxyacyl-CoA dehydrogenase C-terminal" evidence="14">
    <location>
        <begin position="307"/>
        <end position="374"/>
    </location>
</feature>
<evidence type="ECO:0000313" key="18">
    <source>
        <dbReference type="Proteomes" id="UP000187822"/>
    </source>
</evidence>
<evidence type="ECO:0000256" key="4">
    <source>
        <dbReference type="ARBA" id="ARBA00011245"/>
    </source>
</evidence>
<dbReference type="InterPro" id="IPR014748">
    <property type="entry name" value="Enoyl-CoA_hydra_C"/>
</dbReference>
<keyword evidence="12" id="KW-0511">Multifunctional enzyme</keyword>
<dbReference type="GO" id="GO:0070403">
    <property type="term" value="F:NAD+ binding"/>
    <property type="evidence" value="ECO:0007669"/>
    <property type="project" value="InterPro"/>
</dbReference>
<dbReference type="CDD" id="cd06558">
    <property type="entry name" value="crotonase-like"/>
    <property type="match status" value="1"/>
</dbReference>
<dbReference type="GO" id="GO:0016853">
    <property type="term" value="F:isomerase activity"/>
    <property type="evidence" value="ECO:0007669"/>
    <property type="project" value="UniProtKB-KW"/>
</dbReference>
<feature type="domain" description="3-hydroxyacyl-CoA dehydrogenase C-terminal" evidence="14">
    <location>
        <begin position="188"/>
        <end position="282"/>
    </location>
</feature>
<comment type="similarity">
    <text evidence="3">In the N-terminal section; belongs to the enoyl-CoA hydratase/isomerase family.</text>
</comment>
<dbReference type="InterPro" id="IPR008927">
    <property type="entry name" value="6-PGluconate_DH-like_C_sf"/>
</dbReference>
<evidence type="ECO:0000256" key="13">
    <source>
        <dbReference type="RuleBase" id="RU003707"/>
    </source>
</evidence>
<dbReference type="SUPFAM" id="SSF52096">
    <property type="entry name" value="ClpP/crotonase"/>
    <property type="match status" value="1"/>
</dbReference>
<keyword evidence="7" id="KW-0520">NAD</keyword>
<dbReference type="SUPFAM" id="SSF51735">
    <property type="entry name" value="NAD(P)-binding Rossmann-fold domains"/>
    <property type="match status" value="1"/>
</dbReference>
<dbReference type="PROSITE" id="PS00166">
    <property type="entry name" value="ENOYL_COA_HYDRATASE"/>
    <property type="match status" value="1"/>
</dbReference>
<dbReference type="InterPro" id="IPR001753">
    <property type="entry name" value="Enoyl-CoA_hydra/iso"/>
</dbReference>
<evidence type="ECO:0000256" key="10">
    <source>
        <dbReference type="ARBA" id="ARBA00023235"/>
    </source>
</evidence>
<keyword evidence="6" id="KW-0560">Oxidoreductase</keyword>
<dbReference type="SUPFAM" id="SSF48179">
    <property type="entry name" value="6-phosphogluconate dehydrogenase C-terminal domain-like"/>
    <property type="match status" value="2"/>
</dbReference>
<evidence type="ECO:0000256" key="1">
    <source>
        <dbReference type="ARBA" id="ARBA00004275"/>
    </source>
</evidence>
<dbReference type="EMBL" id="LT719092">
    <property type="protein sequence ID" value="SJK84066.1"/>
    <property type="molecule type" value="Genomic_DNA"/>
</dbReference>
<evidence type="ECO:0000256" key="7">
    <source>
        <dbReference type="ARBA" id="ARBA00023027"/>
    </source>
</evidence>
<dbReference type="EMBL" id="LT671858">
    <property type="protein sequence ID" value="SIM34752.1"/>
    <property type="molecule type" value="Genomic_DNA"/>
</dbReference>
<keyword evidence="10" id="KW-0413">Isomerase</keyword>
<dbReference type="Pfam" id="PF00378">
    <property type="entry name" value="ECH_1"/>
    <property type="match status" value="1"/>
</dbReference>
<evidence type="ECO:0000256" key="12">
    <source>
        <dbReference type="ARBA" id="ARBA00023268"/>
    </source>
</evidence>
<dbReference type="GO" id="GO:0004300">
    <property type="term" value="F:enoyl-CoA hydratase activity"/>
    <property type="evidence" value="ECO:0007669"/>
    <property type="project" value="UniProtKB-ARBA"/>
</dbReference>
<dbReference type="Pfam" id="PF02737">
    <property type="entry name" value="3HCDH_N"/>
    <property type="match status" value="1"/>
</dbReference>
<evidence type="ECO:0000256" key="5">
    <source>
        <dbReference type="ARBA" id="ARBA00022832"/>
    </source>
</evidence>
<dbReference type="Gene3D" id="1.10.12.10">
    <property type="entry name" value="Lyase 2-enoyl-coa Hydratase, Chain A, domain 2"/>
    <property type="match status" value="1"/>
</dbReference>
<dbReference type="Proteomes" id="UP000187822">
    <property type="component" value="Chromosome I"/>
</dbReference>
<dbReference type="GO" id="GO:0003857">
    <property type="term" value="F:(3S)-3-hydroxyacyl-CoA dehydrogenase (NAD+) activity"/>
    <property type="evidence" value="ECO:0007669"/>
    <property type="project" value="TreeGrafter"/>
</dbReference>
<evidence type="ECO:0000256" key="9">
    <source>
        <dbReference type="ARBA" id="ARBA00023140"/>
    </source>
</evidence>
<name>A0A1N5SFC5_9ARCH</name>
<dbReference type="InterPro" id="IPR006176">
    <property type="entry name" value="3-OHacyl-CoA_DH_NAD-bd"/>
</dbReference>
<gene>
    <name evidence="17" type="ORF">CPM_0172</name>
    <name evidence="16" type="ORF">CSP5_0206</name>
</gene>
<sequence>MEIKQVTVIGSGLMGSGIAQVIATAGFRVNLFDSYPEALDKGKSGIEKSLARLVKAGRMKSEDQNLVMERIMFYKEMEPSLKGSQLVIEAVPEIPELKEEVFNSVEKFAEPDAVLATNTSNIRITEIAGMLKRPERLVGMHFFNPPVMMKLVEVIRGEKSSEENFQEVYNFSKKIGKEPIKVLKDTAGFVVNRISAPESLYFILLLEKKVDSPESIDAFAKSQALPMGPYELMDYVGIDTVLHSLDYYSKTLSSAYGNTTIPLKMVKEKKLGIKTGEGFYKWKDGKAQIPKANPSSKVELLDVFCLEINEAVKLIEEGVASPDDIEKGFCLGMNRPFGPVSVAKGLSNKEVKDKLTQLYEKFGADIFKPAKSIEDGRMKEAMDGRLKNSSNVKNSVNEVGKLIKVTISGKVARIELNNGKNNLLNTNVLKELDGVIDKLWNDREVFVIVIAGNENVFSAGAELTQFIPDFMDFMEHSRKGQRIFRKLSEIPKIVIAEMRGYVLGGGFELSLNCDIRVSHSECVIGFPETTIGLLPGWSGSQKLAKLIGMSRASYLILTGERFTGDVARDYGIVSRLYPKEELREKTMEFARELSEKVSPIAAALSKKLIYKGSEVPADVGLEMESIAMGNLYNSKDFMEGISAFVQKRKPDYKYQ</sequence>
<dbReference type="InterPro" id="IPR006108">
    <property type="entry name" value="3HC_DH_C"/>
</dbReference>
<keyword evidence="11" id="KW-0456">Lyase</keyword>
<reference evidence="17" key="3">
    <citation type="submission" date="2016-06" db="EMBL/GenBank/DDBJ databases">
        <authorList>
            <person name="Olsen C.W."/>
            <person name="Carey S."/>
            <person name="Hinshaw L."/>
            <person name="Karasin A.I."/>
        </authorList>
    </citation>
    <scope>NUCLEOTIDE SEQUENCE [LARGE SCALE GENOMIC DNA]</scope>
    <source>
        <strain evidence="17">PM4</strain>
    </source>
</reference>
<dbReference type="Proteomes" id="UP000195607">
    <property type="component" value="Chromosome I"/>
</dbReference>
<evidence type="ECO:0000256" key="2">
    <source>
        <dbReference type="ARBA" id="ARBA00005005"/>
    </source>
</evidence>
<protein>
    <submittedName>
        <fullName evidence="16">3-hydroxyacyl-CoA dehydrogenase</fullName>
    </submittedName>
</protein>
<organism evidence="16 19">
    <name type="scientific">Cuniculiplasma divulgatum</name>
    <dbReference type="NCBI Taxonomy" id="1673428"/>
    <lineage>
        <taxon>Archaea</taxon>
        <taxon>Methanobacteriati</taxon>
        <taxon>Thermoplasmatota</taxon>
        <taxon>Thermoplasmata</taxon>
        <taxon>Thermoplasmatales</taxon>
        <taxon>Cuniculiplasmataceae</taxon>
        <taxon>Cuniculiplasma</taxon>
    </lineage>
</organism>
<comment type="subunit">
    <text evidence="4">Monomer.</text>
</comment>
<dbReference type="Gene3D" id="3.90.226.10">
    <property type="entry name" value="2-enoyl-CoA Hydratase, Chain A, domain 1"/>
    <property type="match status" value="1"/>
</dbReference>
<evidence type="ECO:0000256" key="3">
    <source>
        <dbReference type="ARBA" id="ARBA00008750"/>
    </source>
</evidence>
<dbReference type="InterPro" id="IPR036291">
    <property type="entry name" value="NAD(P)-bd_dom_sf"/>
</dbReference>
<dbReference type="PANTHER" id="PTHR23309:SF49">
    <property type="entry name" value="PEROXISOMAL BIFUNCTIONAL ENZYME"/>
    <property type="match status" value="1"/>
</dbReference>
<comment type="subcellular location">
    <subcellularLocation>
        <location evidence="1">Peroxisome</location>
    </subcellularLocation>
</comment>
<dbReference type="OrthoDB" id="39812at2157"/>
<dbReference type="AlphaFoldDB" id="A0A1N5SFC5"/>
<dbReference type="InterPro" id="IPR029045">
    <property type="entry name" value="ClpP/crotonase-like_dom_sf"/>
</dbReference>
<keyword evidence="5" id="KW-0276">Fatty acid metabolism</keyword>
<evidence type="ECO:0000313" key="16">
    <source>
        <dbReference type="EMBL" id="SIM34752.1"/>
    </source>
</evidence>
<dbReference type="Gene3D" id="1.10.1040.10">
    <property type="entry name" value="N-(1-d-carboxylethyl)-l-norvaline Dehydrogenase, domain 2"/>
    <property type="match status" value="2"/>
</dbReference>
<evidence type="ECO:0000256" key="11">
    <source>
        <dbReference type="ARBA" id="ARBA00023239"/>
    </source>
</evidence>
<keyword evidence="9" id="KW-0576">Peroxisome</keyword>
<dbReference type="STRING" id="1673428.CPM_0172"/>
<dbReference type="RefSeq" id="WP_021789321.1">
    <property type="nucleotide sequence ID" value="NZ_LT671858.1"/>
</dbReference>
<proteinExistence type="inferred from homology"/>
<evidence type="ECO:0000259" key="15">
    <source>
        <dbReference type="Pfam" id="PF02737"/>
    </source>
</evidence>
<comment type="similarity">
    <text evidence="13">Belongs to the enoyl-CoA hydratase/isomerase family.</text>
</comment>
<reference evidence="18" key="2">
    <citation type="submission" date="2016-06" db="EMBL/GenBank/DDBJ databases">
        <authorList>
            <person name="Toshchakov V.S."/>
        </authorList>
    </citation>
    <scope>NUCLEOTIDE SEQUENCE [LARGE SCALE GENOMIC DNA]</scope>
    <source>
        <strain>PM4 (JCM 30641</strain>
        <strain evidence="18">\VKM B-2940)</strain>
    </source>
</reference>
<accession>A0A1N5SFC5</accession>
<reference evidence="16 19" key="1">
    <citation type="submission" date="2016-04" db="EMBL/GenBank/DDBJ databases">
        <authorList>
            <person name="Evans L.H."/>
            <person name="Alamgir A."/>
            <person name="Owens N."/>
            <person name="Weber N.D."/>
            <person name="Virtaneva K."/>
            <person name="Barbian K."/>
            <person name="Babar A."/>
            <person name="Rosenke K."/>
        </authorList>
    </citation>
    <scope>NUCLEOTIDE SEQUENCE [LARGE SCALE GENOMIC DNA]</scope>
    <source>
        <strain evidence="16">S5</strain>
        <strain evidence="19">S5(T) (JCM 30642 \VKM B-2941)</strain>
    </source>
</reference>
<dbReference type="UniPathway" id="UPA00659"/>
<evidence type="ECO:0000313" key="19">
    <source>
        <dbReference type="Proteomes" id="UP000195607"/>
    </source>
</evidence>
<keyword evidence="8" id="KW-0443">Lipid metabolism</keyword>
<dbReference type="Pfam" id="PF00725">
    <property type="entry name" value="3HCDH"/>
    <property type="match status" value="2"/>
</dbReference>
<dbReference type="GO" id="GO:0006635">
    <property type="term" value="P:fatty acid beta-oxidation"/>
    <property type="evidence" value="ECO:0007669"/>
    <property type="project" value="UniProtKB-UniPathway"/>
</dbReference>
<dbReference type="InterPro" id="IPR013328">
    <property type="entry name" value="6PGD_dom2"/>
</dbReference>
<evidence type="ECO:0000313" key="17">
    <source>
        <dbReference type="EMBL" id="SJK84066.1"/>
    </source>
</evidence>
<dbReference type="PANTHER" id="PTHR23309">
    <property type="entry name" value="3-HYDROXYACYL-COA DEHYROGENASE"/>
    <property type="match status" value="1"/>
</dbReference>
<dbReference type="InterPro" id="IPR018376">
    <property type="entry name" value="Enoyl-CoA_hyd/isom_CS"/>
</dbReference>
<dbReference type="Gene3D" id="3.40.50.720">
    <property type="entry name" value="NAD(P)-binding Rossmann-like Domain"/>
    <property type="match status" value="1"/>
</dbReference>
<evidence type="ECO:0000256" key="8">
    <source>
        <dbReference type="ARBA" id="ARBA00023098"/>
    </source>
</evidence>
<feature type="domain" description="3-hydroxyacyl-CoA dehydrogenase NAD binding" evidence="15">
    <location>
        <begin position="5"/>
        <end position="185"/>
    </location>
</feature>
<evidence type="ECO:0000256" key="6">
    <source>
        <dbReference type="ARBA" id="ARBA00023002"/>
    </source>
</evidence>
<evidence type="ECO:0000259" key="14">
    <source>
        <dbReference type="Pfam" id="PF00725"/>
    </source>
</evidence>